<dbReference type="EMBL" id="CM000913">
    <property type="protein sequence ID" value="EFG07799.1"/>
    <property type="molecule type" value="Genomic_DNA"/>
</dbReference>
<dbReference type="Gene3D" id="3.20.20.140">
    <property type="entry name" value="Metal-dependent hydrolases"/>
    <property type="match status" value="1"/>
</dbReference>
<dbReference type="PANTHER" id="PTHR21240">
    <property type="entry name" value="2-AMINO-3-CARBOXYLMUCONATE-6-SEMIALDEHYDE DECARBOXYLASE"/>
    <property type="match status" value="1"/>
</dbReference>
<gene>
    <name evidence="3" type="ORF">SCLAV_2727</name>
</gene>
<dbReference type="KEGG" id="sclf:BB341_14880"/>
<proteinExistence type="predicted"/>
<organism evidence="3 4">
    <name type="scientific">Streptomyces clavuligerus</name>
    <dbReference type="NCBI Taxonomy" id="1901"/>
    <lineage>
        <taxon>Bacteria</taxon>
        <taxon>Bacillati</taxon>
        <taxon>Actinomycetota</taxon>
        <taxon>Actinomycetes</taxon>
        <taxon>Kitasatosporales</taxon>
        <taxon>Streptomycetaceae</taxon>
        <taxon>Streptomyces</taxon>
    </lineage>
</organism>
<dbReference type="GO" id="GO:0019748">
    <property type="term" value="P:secondary metabolic process"/>
    <property type="evidence" value="ECO:0007669"/>
    <property type="project" value="TreeGrafter"/>
</dbReference>
<keyword evidence="4" id="KW-1185">Reference proteome</keyword>
<evidence type="ECO:0000256" key="1">
    <source>
        <dbReference type="ARBA" id="ARBA00023239"/>
    </source>
</evidence>
<dbReference type="SUPFAM" id="SSF51556">
    <property type="entry name" value="Metallo-dependent hydrolases"/>
    <property type="match status" value="1"/>
</dbReference>
<dbReference type="InterPro" id="IPR032466">
    <property type="entry name" value="Metal_Hydrolase"/>
</dbReference>
<feature type="domain" description="Amidohydrolase-related" evidence="2">
    <location>
        <begin position="18"/>
        <end position="328"/>
    </location>
</feature>
<keyword evidence="3" id="KW-0378">Hydrolase</keyword>
<name>B5GY75_STRCL</name>
<dbReference type="InterPro" id="IPR032465">
    <property type="entry name" value="ACMSD"/>
</dbReference>
<evidence type="ECO:0000259" key="2">
    <source>
        <dbReference type="Pfam" id="PF04909"/>
    </source>
</evidence>
<dbReference type="PANTHER" id="PTHR21240:SF28">
    <property type="entry name" value="ISO-OROTATE DECARBOXYLASE (EUROFUNG)"/>
    <property type="match status" value="1"/>
</dbReference>
<dbReference type="GO" id="GO:0016831">
    <property type="term" value="F:carboxy-lyase activity"/>
    <property type="evidence" value="ECO:0007669"/>
    <property type="project" value="InterPro"/>
</dbReference>
<reference evidence="3 4" key="1">
    <citation type="journal article" date="2010" name="Genome Biol. Evol.">
        <title>The sequence of a 1.8-mb bacterial linear plasmid reveals a rich evolutionary reservoir of secondary metabolic pathways.</title>
        <authorList>
            <person name="Medema M.H."/>
            <person name="Trefzer A."/>
            <person name="Kovalchuk A."/>
            <person name="van den Berg M."/>
            <person name="Mueller U."/>
            <person name="Heijne W."/>
            <person name="Wu L."/>
            <person name="Alam M.T."/>
            <person name="Ronning C.M."/>
            <person name="Nierman W.C."/>
            <person name="Bovenberg R.A.L."/>
            <person name="Breitling R."/>
            <person name="Takano E."/>
        </authorList>
    </citation>
    <scope>NUCLEOTIDE SEQUENCE [LARGE SCALE GENOMIC DNA]</scope>
    <source>
        <strain evidence="4">ATCC 27064 / DSM 738 / JCM 4710 / NBRC 13307 / NCIMB 12785 / NRRL 3585 / VKM Ac-602</strain>
    </source>
</reference>
<sequence length="330" mass="35863">MCAGPRCRTREEDRPVRIDVHAHVWTDEYLDLLEGYGKTDTAVQRGLGAGLGDREIEARFELMDSAGVTHQVISAPPQSPHFADPAQAVRAARFVNDQYAEAVRRWPDRFLAFGSLPFPHTDAALEELARVLDQLGMVGVATTTSVLGRSAADPAYEPVFAELDRREAVLYVHPAGCGAGSPLISEHRLTWSIGAPIEDTVAIMQLILAGVPSRYPGMRIIASHLGGALPMLALRADHQVGWEAPDTPELPSAAARRLWYDSVGHGHTPALLAAVETFGADRIVLGTDFPYEDGDLFRTAVAYIEHAGLPGEQIRQILDRNAVDVLGLRL</sequence>
<dbReference type="STRING" id="1901.BB341_14880"/>
<dbReference type="eggNOG" id="COG2159">
    <property type="taxonomic scope" value="Bacteria"/>
</dbReference>
<dbReference type="AlphaFoldDB" id="B5GY75"/>
<evidence type="ECO:0000313" key="3">
    <source>
        <dbReference type="EMBL" id="EFG07799.1"/>
    </source>
</evidence>
<protein>
    <submittedName>
        <fullName evidence="3">Putative amidohydrolase Aminocarboxymuconate-semialdehyde decarboxylase</fullName>
    </submittedName>
</protein>
<dbReference type="Proteomes" id="UP000002357">
    <property type="component" value="Chromosome"/>
</dbReference>
<dbReference type="GO" id="GO:0016787">
    <property type="term" value="F:hydrolase activity"/>
    <property type="evidence" value="ECO:0007669"/>
    <property type="project" value="UniProtKB-KW"/>
</dbReference>
<accession>B5GY75</accession>
<dbReference type="OrthoDB" id="8673173at2"/>
<keyword evidence="1" id="KW-0456">Lyase</keyword>
<dbReference type="GO" id="GO:0005737">
    <property type="term" value="C:cytoplasm"/>
    <property type="evidence" value="ECO:0007669"/>
    <property type="project" value="TreeGrafter"/>
</dbReference>
<evidence type="ECO:0000313" key="4">
    <source>
        <dbReference type="Proteomes" id="UP000002357"/>
    </source>
</evidence>
<dbReference type="InterPro" id="IPR006680">
    <property type="entry name" value="Amidohydro-rel"/>
</dbReference>
<dbReference type="Pfam" id="PF04909">
    <property type="entry name" value="Amidohydro_2"/>
    <property type="match status" value="1"/>
</dbReference>